<evidence type="ECO:0000259" key="6">
    <source>
        <dbReference type="Pfam" id="PF07238"/>
    </source>
</evidence>
<feature type="domain" description="Type III secretion system flagellar brake protein YcgR PilZN" evidence="7">
    <location>
        <begin position="24"/>
        <end position="129"/>
    </location>
</feature>
<dbReference type="Proteomes" id="UP000051386">
    <property type="component" value="Unassembled WGS sequence"/>
</dbReference>
<proteinExistence type="inferred from homology"/>
<sequence>MSAGSHDAAQDHPTAHDDSADERFLVRNPLQIRQLLRQLIDQRSLINAHIGGRDQSFPTAVLELDEDLDQLLLDGSPQEASNRAAEAAGHLLCFAQLDRVLVRFRVDHIERLDNGRHVAFRTTLPDEMVHLQRREMYRLETPITDSPQLVLPAADGRPERLAMRVVDISGGGLAVTLPAEYAVFGLQKRYDAELSLPDGPDLQVSLIACNERLQKLPNGSEVTRVGLRFDRLPRGGDSAIQRYIFRIDRQRSARKNGEL</sequence>
<dbReference type="InterPro" id="IPR023787">
    <property type="entry name" value="T3SS_YcgR"/>
</dbReference>
<keyword evidence="3 4" id="KW-0975">Bacterial flagellum</keyword>
<dbReference type="InterPro" id="IPR009926">
    <property type="entry name" value="T3SS_YcgR_PilZN"/>
</dbReference>
<dbReference type="PATRIC" id="fig|517011.3.peg.1093"/>
<feature type="domain" description="PilZ" evidence="6">
    <location>
        <begin position="132"/>
        <end position="246"/>
    </location>
</feature>
<dbReference type="Gene3D" id="2.30.110.10">
    <property type="entry name" value="Electron Transport, Fmn-binding Protein, Chain A"/>
    <property type="match status" value="1"/>
</dbReference>
<evidence type="ECO:0000313" key="8">
    <source>
        <dbReference type="EMBL" id="KRG74495.1"/>
    </source>
</evidence>
<accession>A0A0R0CXS3</accession>
<evidence type="ECO:0000256" key="5">
    <source>
        <dbReference type="SAM" id="MobiDB-lite"/>
    </source>
</evidence>
<comment type="similarity">
    <text evidence="4">Belongs to the YcgR family.</text>
</comment>
<evidence type="ECO:0000256" key="1">
    <source>
        <dbReference type="ARBA" id="ARBA00022636"/>
    </source>
</evidence>
<keyword evidence="1 4" id="KW-0973">c-di-GMP</keyword>
<dbReference type="Gene3D" id="2.40.10.220">
    <property type="entry name" value="predicted glycosyltransferase like domains"/>
    <property type="match status" value="1"/>
</dbReference>
<protein>
    <recommendedName>
        <fullName evidence="4">Flagellar brake protein YcgR</fullName>
    </recommendedName>
    <alternativeName>
        <fullName evidence="4">Cyclic di-GMP binding protein YcgR</fullName>
    </alternativeName>
</protein>
<keyword evidence="2 4" id="KW-0547">Nucleotide-binding</keyword>
<evidence type="ECO:0000256" key="3">
    <source>
        <dbReference type="ARBA" id="ARBA00023143"/>
    </source>
</evidence>
<gene>
    <name evidence="4" type="primary">ycgR</name>
    <name evidence="8" type="ORF">ABB28_07350</name>
</gene>
<dbReference type="EMBL" id="LDJK01000024">
    <property type="protein sequence ID" value="KRG74495.1"/>
    <property type="molecule type" value="Genomic_DNA"/>
</dbReference>
<comment type="subunit">
    <text evidence="4">Monomer. Interacts with the flagellar basal bodies.</text>
</comment>
<name>A0A0R0CXS3_9GAMM</name>
<dbReference type="RefSeq" id="WP_057508006.1">
    <property type="nucleotide sequence ID" value="NZ_DAMBRS010000001.1"/>
</dbReference>
<dbReference type="AlphaFoldDB" id="A0A0R0CXS3"/>
<evidence type="ECO:0000259" key="7">
    <source>
        <dbReference type="Pfam" id="PF07317"/>
    </source>
</evidence>
<dbReference type="GO" id="GO:0071945">
    <property type="term" value="P:regulation of bacterial-type flagellum-dependent cell motility by regulation of motor speed"/>
    <property type="evidence" value="ECO:0007669"/>
    <property type="project" value="UniProtKB-UniRule"/>
</dbReference>
<comment type="function">
    <text evidence="4">Acts as a flagellar brake, regulating swimming and swarming in a bis-(3'-5') cyclic diguanylic acid (c-di-GMP)-dependent manner. Binds 1 c-di-GMP dimer per subunit. Increasing levels of c-di-GMP lead to decreased motility.</text>
</comment>
<dbReference type="Pfam" id="PF07238">
    <property type="entry name" value="PilZ"/>
    <property type="match status" value="1"/>
</dbReference>
<dbReference type="GO" id="GO:0071973">
    <property type="term" value="P:bacterial-type flagellum-dependent cell motility"/>
    <property type="evidence" value="ECO:0007669"/>
    <property type="project" value="UniProtKB-UniRule"/>
</dbReference>
<organism evidence="8 9">
    <name type="scientific">Stenotrophomonas chelatiphaga</name>
    <dbReference type="NCBI Taxonomy" id="517011"/>
    <lineage>
        <taxon>Bacteria</taxon>
        <taxon>Pseudomonadati</taxon>
        <taxon>Pseudomonadota</taxon>
        <taxon>Gammaproteobacteria</taxon>
        <taxon>Lysobacterales</taxon>
        <taxon>Lysobacteraceae</taxon>
        <taxon>Stenotrophomonas</taxon>
    </lineage>
</organism>
<comment type="caution">
    <text evidence="8">The sequence shown here is derived from an EMBL/GenBank/DDBJ whole genome shotgun (WGS) entry which is preliminary data.</text>
</comment>
<feature type="region of interest" description="Disordered" evidence="5">
    <location>
        <begin position="1"/>
        <end position="22"/>
    </location>
</feature>
<dbReference type="InterPro" id="IPR012349">
    <property type="entry name" value="Split_barrel_FMN-bd"/>
</dbReference>
<dbReference type="HAMAP" id="MF_01457">
    <property type="entry name" value="YcgR"/>
    <property type="match status" value="1"/>
</dbReference>
<dbReference type="GO" id="GO:0035438">
    <property type="term" value="F:cyclic-di-GMP binding"/>
    <property type="evidence" value="ECO:0007669"/>
    <property type="project" value="UniProtKB-UniRule"/>
</dbReference>
<evidence type="ECO:0000256" key="4">
    <source>
        <dbReference type="HAMAP-Rule" id="MF_01457"/>
    </source>
</evidence>
<dbReference type="GO" id="GO:0009425">
    <property type="term" value="C:bacterial-type flagellum basal body"/>
    <property type="evidence" value="ECO:0007669"/>
    <property type="project" value="UniProtKB-SubCell"/>
</dbReference>
<keyword evidence="9" id="KW-1185">Reference proteome</keyword>
<evidence type="ECO:0000313" key="9">
    <source>
        <dbReference type="Proteomes" id="UP000051386"/>
    </source>
</evidence>
<comment type="subcellular location">
    <subcellularLocation>
        <location evidence="4">Bacterial flagellum basal body</location>
    </subcellularLocation>
</comment>
<feature type="compositionally biased region" description="Basic and acidic residues" evidence="5">
    <location>
        <begin position="8"/>
        <end position="22"/>
    </location>
</feature>
<dbReference type="InterPro" id="IPR009875">
    <property type="entry name" value="PilZ_domain"/>
</dbReference>
<evidence type="ECO:0000256" key="2">
    <source>
        <dbReference type="ARBA" id="ARBA00022741"/>
    </source>
</evidence>
<reference evidence="8 9" key="1">
    <citation type="submission" date="2015-05" db="EMBL/GenBank/DDBJ databases">
        <title>Genome sequencing and analysis of members of genus Stenotrophomonas.</title>
        <authorList>
            <person name="Patil P.P."/>
            <person name="Midha S."/>
            <person name="Patil P.B."/>
        </authorList>
    </citation>
    <scope>NUCLEOTIDE SEQUENCE [LARGE SCALE GENOMIC DNA]</scope>
    <source>
        <strain evidence="8 9">DSM 21508</strain>
    </source>
</reference>
<dbReference type="Pfam" id="PF07317">
    <property type="entry name" value="PilZN"/>
    <property type="match status" value="1"/>
</dbReference>